<evidence type="ECO:0000256" key="2">
    <source>
        <dbReference type="ARBA" id="ARBA00022649"/>
    </source>
</evidence>
<dbReference type="PANTHER" id="PTHR33755:SF9">
    <property type="entry name" value="TOXIN PARE1"/>
    <property type="match status" value="1"/>
</dbReference>
<dbReference type="eggNOG" id="COG3668">
    <property type="taxonomic scope" value="Bacteria"/>
</dbReference>
<evidence type="ECO:0000313" key="5">
    <source>
        <dbReference type="Proteomes" id="UP000006746"/>
    </source>
</evidence>
<evidence type="ECO:0000256" key="3">
    <source>
        <dbReference type="PIRNR" id="PIRNR029218"/>
    </source>
</evidence>
<evidence type="ECO:0000256" key="1">
    <source>
        <dbReference type="ARBA" id="ARBA00006226"/>
    </source>
</evidence>
<dbReference type="InterPro" id="IPR051803">
    <property type="entry name" value="TA_system_RelE-like_toxin"/>
</dbReference>
<gene>
    <name evidence="4" type="ORF">P24_15459</name>
</gene>
<sequence length="96" mass="11084">MAYVLTPRARRDLADIWRFTNGRWGEAQADAYVRQIAECCQRLSEGALIGSDVSAIRPGYWKLRVGSHVLFYTKPAEQRLELVRILHQRMDITAHL</sequence>
<accession>K2J6I2</accession>
<dbReference type="STRING" id="1207063.P24_15459"/>
<dbReference type="InterPro" id="IPR028344">
    <property type="entry name" value="ParE1/4"/>
</dbReference>
<comment type="caution">
    <text evidence="4">The sequence shown here is derived from an EMBL/GenBank/DDBJ whole genome shotgun (WGS) entry which is preliminary data.</text>
</comment>
<dbReference type="AlphaFoldDB" id="K2J6I2"/>
<keyword evidence="5" id="KW-1185">Reference proteome</keyword>
<organism evidence="4 5">
    <name type="scientific">Oceanibaculum indicum P24</name>
    <dbReference type="NCBI Taxonomy" id="1207063"/>
    <lineage>
        <taxon>Bacteria</taxon>
        <taxon>Pseudomonadati</taxon>
        <taxon>Pseudomonadota</taxon>
        <taxon>Alphaproteobacteria</taxon>
        <taxon>Rhodospirillales</taxon>
        <taxon>Oceanibaculaceae</taxon>
        <taxon>Oceanibaculum</taxon>
    </lineage>
</organism>
<dbReference type="EMBL" id="AMRL01000025">
    <property type="protein sequence ID" value="EKE70542.1"/>
    <property type="molecule type" value="Genomic_DNA"/>
</dbReference>
<dbReference type="RefSeq" id="WP_008945695.1">
    <property type="nucleotide sequence ID" value="NZ_AMRL01000025.1"/>
</dbReference>
<dbReference type="InterPro" id="IPR007712">
    <property type="entry name" value="RelE/ParE_toxin"/>
</dbReference>
<dbReference type="Pfam" id="PF05016">
    <property type="entry name" value="ParE_toxin"/>
    <property type="match status" value="1"/>
</dbReference>
<reference evidence="4 5" key="1">
    <citation type="journal article" date="2012" name="J. Bacteriol.">
        <title>Genome Sequence of Oceanibaculum indicum Type Strain P24.</title>
        <authorList>
            <person name="Lai Q."/>
            <person name="Shao Z."/>
        </authorList>
    </citation>
    <scope>NUCLEOTIDE SEQUENCE [LARGE SCALE GENOMIC DNA]</scope>
    <source>
        <strain evidence="4 5">P24</strain>
    </source>
</reference>
<keyword evidence="2" id="KW-1277">Toxin-antitoxin system</keyword>
<proteinExistence type="inferred from homology"/>
<dbReference type="PIRSF" id="PIRSF029218">
    <property type="entry name" value="ParE"/>
    <property type="match status" value="1"/>
</dbReference>
<name>K2J6I2_9PROT</name>
<evidence type="ECO:0000313" key="4">
    <source>
        <dbReference type="EMBL" id="EKE70542.1"/>
    </source>
</evidence>
<comment type="similarity">
    <text evidence="1 3">Belongs to the RelE toxin family.</text>
</comment>
<protein>
    <recommendedName>
        <fullName evidence="3">Toxin</fullName>
    </recommendedName>
</protein>
<dbReference type="InterPro" id="IPR035093">
    <property type="entry name" value="RelE/ParE_toxin_dom_sf"/>
</dbReference>
<dbReference type="Gene3D" id="3.30.2310.20">
    <property type="entry name" value="RelE-like"/>
    <property type="match status" value="1"/>
</dbReference>
<dbReference type="Proteomes" id="UP000006746">
    <property type="component" value="Unassembled WGS sequence"/>
</dbReference>
<dbReference type="PANTHER" id="PTHR33755">
    <property type="entry name" value="TOXIN PARE1-RELATED"/>
    <property type="match status" value="1"/>
</dbReference>